<comment type="caution">
    <text evidence="4">The sequence shown here is derived from an EMBL/GenBank/DDBJ whole genome shotgun (WGS) entry which is preliminary data.</text>
</comment>
<feature type="domain" description="DEAH11/12 second type I KH-domain" evidence="3">
    <location>
        <begin position="95"/>
        <end position="147"/>
    </location>
</feature>
<keyword evidence="1" id="KW-1133">Transmembrane helix</keyword>
<evidence type="ECO:0000313" key="5">
    <source>
        <dbReference type="Proteomes" id="UP000224567"/>
    </source>
</evidence>
<organism evidence="4 5">
    <name type="scientific">Capsicum baccatum</name>
    <name type="common">Peruvian pepper</name>
    <dbReference type="NCBI Taxonomy" id="33114"/>
    <lineage>
        <taxon>Eukaryota</taxon>
        <taxon>Viridiplantae</taxon>
        <taxon>Streptophyta</taxon>
        <taxon>Embryophyta</taxon>
        <taxon>Tracheophyta</taxon>
        <taxon>Spermatophyta</taxon>
        <taxon>Magnoliopsida</taxon>
        <taxon>eudicotyledons</taxon>
        <taxon>Gunneridae</taxon>
        <taxon>Pentapetalae</taxon>
        <taxon>asterids</taxon>
        <taxon>lamiids</taxon>
        <taxon>Solanales</taxon>
        <taxon>Solanaceae</taxon>
        <taxon>Solanoideae</taxon>
        <taxon>Capsiceae</taxon>
        <taxon>Capsicum</taxon>
    </lineage>
</organism>
<dbReference type="Pfam" id="PF24641">
    <property type="entry name" value="KH_DEAH11_2nd"/>
    <property type="match status" value="1"/>
</dbReference>
<feature type="domain" description="DEAH11/12 type I KH-domain" evidence="2">
    <location>
        <begin position="55"/>
        <end position="94"/>
    </location>
</feature>
<dbReference type="InterPro" id="IPR056247">
    <property type="entry name" value="KH_DEAH11/12_2nd"/>
</dbReference>
<dbReference type="AlphaFoldDB" id="A0A2G2VRH7"/>
<dbReference type="InterPro" id="IPR056246">
    <property type="entry name" value="KH_DEAH11/12_1st"/>
</dbReference>
<dbReference type="Pfam" id="PF24638">
    <property type="entry name" value="KH_DEAH11_1st"/>
    <property type="match status" value="1"/>
</dbReference>
<keyword evidence="5" id="KW-1185">Reference proteome</keyword>
<protein>
    <submittedName>
        <fullName evidence="4">Uncharacterized protein</fullName>
    </submittedName>
</protein>
<proteinExistence type="predicted"/>
<evidence type="ECO:0000259" key="2">
    <source>
        <dbReference type="Pfam" id="PF24638"/>
    </source>
</evidence>
<evidence type="ECO:0000259" key="3">
    <source>
        <dbReference type="Pfam" id="PF24641"/>
    </source>
</evidence>
<keyword evidence="1" id="KW-0472">Membrane</keyword>
<evidence type="ECO:0000313" key="4">
    <source>
        <dbReference type="EMBL" id="PHT35581.1"/>
    </source>
</evidence>
<dbReference type="STRING" id="33114.A0A2G2VRH7"/>
<dbReference type="Proteomes" id="UP000224567">
    <property type="component" value="Unassembled WGS sequence"/>
</dbReference>
<reference evidence="4 5" key="1">
    <citation type="journal article" date="2017" name="Genome Biol.">
        <title>New reference genome sequences of hot pepper reveal the massive evolution of plant disease-resistance genes by retroduplication.</title>
        <authorList>
            <person name="Kim S."/>
            <person name="Park J."/>
            <person name="Yeom S.I."/>
            <person name="Kim Y.M."/>
            <person name="Seo E."/>
            <person name="Kim K.T."/>
            <person name="Kim M.S."/>
            <person name="Lee J.M."/>
            <person name="Cheong K."/>
            <person name="Shin H.S."/>
            <person name="Kim S.B."/>
            <person name="Han K."/>
            <person name="Lee J."/>
            <person name="Park M."/>
            <person name="Lee H.A."/>
            <person name="Lee H.Y."/>
            <person name="Lee Y."/>
            <person name="Oh S."/>
            <person name="Lee J.H."/>
            <person name="Choi E."/>
            <person name="Choi E."/>
            <person name="Lee S.E."/>
            <person name="Jeon J."/>
            <person name="Kim H."/>
            <person name="Choi G."/>
            <person name="Song H."/>
            <person name="Lee J."/>
            <person name="Lee S.C."/>
            <person name="Kwon J.K."/>
            <person name="Lee H.Y."/>
            <person name="Koo N."/>
            <person name="Hong Y."/>
            <person name="Kim R.W."/>
            <person name="Kang W.H."/>
            <person name="Huh J.H."/>
            <person name="Kang B.C."/>
            <person name="Yang T.J."/>
            <person name="Lee Y.H."/>
            <person name="Bennetzen J.L."/>
            <person name="Choi D."/>
        </authorList>
    </citation>
    <scope>NUCLEOTIDE SEQUENCE [LARGE SCALE GENOMIC DNA]</scope>
    <source>
        <strain evidence="5">cv. PBC81</strain>
    </source>
</reference>
<accession>A0A2G2VRH7</accession>
<dbReference type="OrthoDB" id="1216915at2759"/>
<sequence length="348" mass="40456">MRRRRKDFRNILNEVVRDVLSSEKLFVGGNFNGLIGSLSRCYDNVHVGFGFGERSEDDVNCKLEINDNGSYIVRVSATSTIVVAELRRPLELLMRGKIMQHVEITPTVVQLLFSQDGIEMMRTVHRETGAYSHLDKHSLHVRVFGLQTMFIGLSRDLLTPFWHYIKVNNLRCNFVEVFFLLMKKIITIFGPELSVLKEKSLLSIEKLEEIFRASLGAFVSANNARSYNFWLWKDDSIDERSKFVSPKLLGRIGELEERVESSSNCAFYEHKIVDEKTTRKTKSVERKIDINKIELQMDSFKDDLKMIKANKKKWKIKLAMSKKKENNFGLISFVYVFWVSVFYFNSCS</sequence>
<dbReference type="EMBL" id="MLFT02000010">
    <property type="protein sequence ID" value="PHT35581.1"/>
    <property type="molecule type" value="Genomic_DNA"/>
</dbReference>
<gene>
    <name evidence="4" type="ORF">CQW23_23281</name>
</gene>
<reference evidence="5" key="2">
    <citation type="journal article" date="2017" name="J. Anim. Genet.">
        <title>Multiple reference genome sequences of hot pepper reveal the massive evolution of plant disease resistance genes by retroduplication.</title>
        <authorList>
            <person name="Kim S."/>
            <person name="Park J."/>
            <person name="Yeom S.-I."/>
            <person name="Kim Y.-M."/>
            <person name="Seo E."/>
            <person name="Kim K.-T."/>
            <person name="Kim M.-S."/>
            <person name="Lee J.M."/>
            <person name="Cheong K."/>
            <person name="Shin H.-S."/>
            <person name="Kim S.-B."/>
            <person name="Han K."/>
            <person name="Lee J."/>
            <person name="Park M."/>
            <person name="Lee H.-A."/>
            <person name="Lee H.-Y."/>
            <person name="Lee Y."/>
            <person name="Oh S."/>
            <person name="Lee J.H."/>
            <person name="Choi E."/>
            <person name="Choi E."/>
            <person name="Lee S.E."/>
            <person name="Jeon J."/>
            <person name="Kim H."/>
            <person name="Choi G."/>
            <person name="Song H."/>
            <person name="Lee J."/>
            <person name="Lee S.-C."/>
            <person name="Kwon J.-K."/>
            <person name="Lee H.-Y."/>
            <person name="Koo N."/>
            <person name="Hong Y."/>
            <person name="Kim R.W."/>
            <person name="Kang W.-H."/>
            <person name="Huh J.H."/>
            <person name="Kang B.-C."/>
            <person name="Yang T.-J."/>
            <person name="Lee Y.-H."/>
            <person name="Bennetzen J.L."/>
            <person name="Choi D."/>
        </authorList>
    </citation>
    <scope>NUCLEOTIDE SEQUENCE [LARGE SCALE GENOMIC DNA]</scope>
    <source>
        <strain evidence="5">cv. PBC81</strain>
    </source>
</reference>
<keyword evidence="1" id="KW-0812">Transmembrane</keyword>
<name>A0A2G2VRH7_CAPBA</name>
<evidence type="ECO:0000256" key="1">
    <source>
        <dbReference type="SAM" id="Phobius"/>
    </source>
</evidence>
<feature type="transmembrane region" description="Helical" evidence="1">
    <location>
        <begin position="327"/>
        <end position="344"/>
    </location>
</feature>